<dbReference type="InterPro" id="IPR006068">
    <property type="entry name" value="ATPase_P-typ_cation-transptr_C"/>
</dbReference>
<feature type="transmembrane region" description="Helical" evidence="14">
    <location>
        <begin position="92"/>
        <end position="108"/>
    </location>
</feature>
<keyword evidence="8 14" id="KW-0067">ATP-binding</keyword>
<evidence type="ECO:0000256" key="10">
    <source>
        <dbReference type="ARBA" id="ARBA00022989"/>
    </source>
</evidence>
<dbReference type="PANTHER" id="PTHR42861">
    <property type="entry name" value="CALCIUM-TRANSPORTING ATPASE"/>
    <property type="match status" value="1"/>
</dbReference>
<feature type="transmembrane region" description="Helical" evidence="14">
    <location>
        <begin position="895"/>
        <end position="913"/>
    </location>
</feature>
<dbReference type="EMBL" id="LN733872">
    <property type="protein sequence ID" value="CEP18652.1"/>
    <property type="molecule type" value="Genomic_DNA"/>
</dbReference>
<dbReference type="InterPro" id="IPR018303">
    <property type="entry name" value="ATPase_P-typ_P_site"/>
</dbReference>
<evidence type="ECO:0000256" key="9">
    <source>
        <dbReference type="ARBA" id="ARBA00022967"/>
    </source>
</evidence>
<dbReference type="Gene3D" id="3.40.1110.10">
    <property type="entry name" value="Calcium-transporting ATPase, cytoplasmic domain N"/>
    <property type="match status" value="1"/>
</dbReference>
<dbReference type="InterPro" id="IPR008250">
    <property type="entry name" value="ATPase_P-typ_transduc_dom_A_sf"/>
</dbReference>
<evidence type="ECO:0000256" key="1">
    <source>
        <dbReference type="ARBA" id="ARBA00004127"/>
    </source>
</evidence>
<dbReference type="FunFam" id="2.70.150.10:FF:000008">
    <property type="entry name" value="Calcium-transporting ATPase"/>
    <property type="match status" value="1"/>
</dbReference>
<evidence type="ECO:0000256" key="5">
    <source>
        <dbReference type="ARBA" id="ARBA00022692"/>
    </source>
</evidence>
<dbReference type="GO" id="GO:0005388">
    <property type="term" value="F:P-type calcium transporter activity"/>
    <property type="evidence" value="ECO:0007669"/>
    <property type="project" value="UniProtKB-EC"/>
</dbReference>
<evidence type="ECO:0000313" key="17">
    <source>
        <dbReference type="Proteomes" id="UP000054107"/>
    </source>
</evidence>
<dbReference type="InterPro" id="IPR059000">
    <property type="entry name" value="ATPase_P-type_domA"/>
</dbReference>
<dbReference type="FunFam" id="3.40.50.1000:FF:000028">
    <property type="entry name" value="Calcium-transporting P-type ATPase, putative"/>
    <property type="match status" value="1"/>
</dbReference>
<feature type="transmembrane region" description="Helical" evidence="14">
    <location>
        <begin position="68"/>
        <end position="86"/>
    </location>
</feature>
<dbReference type="InterPro" id="IPR036412">
    <property type="entry name" value="HAD-like_sf"/>
</dbReference>
<dbReference type="Proteomes" id="UP000054107">
    <property type="component" value="Unassembled WGS sequence"/>
</dbReference>
<dbReference type="PRINTS" id="PR00119">
    <property type="entry name" value="CATATPASE"/>
</dbReference>
<dbReference type="InterPro" id="IPR044492">
    <property type="entry name" value="P_typ_ATPase_HD_dom"/>
</dbReference>
<evidence type="ECO:0000256" key="3">
    <source>
        <dbReference type="ARBA" id="ARBA00022553"/>
    </source>
</evidence>
<dbReference type="InterPro" id="IPR023298">
    <property type="entry name" value="ATPase_P-typ_TM_dom_sf"/>
</dbReference>
<evidence type="ECO:0000256" key="12">
    <source>
        <dbReference type="ARBA" id="ARBA00023136"/>
    </source>
</evidence>
<dbReference type="SUPFAM" id="SSF81653">
    <property type="entry name" value="Calcium ATPase, transduction domain A"/>
    <property type="match status" value="1"/>
</dbReference>
<keyword evidence="4 14" id="KW-0109">Calcium transport</keyword>
<evidence type="ECO:0000256" key="7">
    <source>
        <dbReference type="ARBA" id="ARBA00022837"/>
    </source>
</evidence>
<keyword evidence="9" id="KW-1278">Translocase</keyword>
<evidence type="ECO:0000259" key="15">
    <source>
        <dbReference type="SMART" id="SM00831"/>
    </source>
</evidence>
<dbReference type="InterPro" id="IPR023299">
    <property type="entry name" value="ATPase_P-typ_cyto_dom_N"/>
</dbReference>
<dbReference type="OrthoDB" id="3352408at2759"/>
<comment type="subcellular location">
    <subcellularLocation>
        <location evidence="1">Endomembrane system</location>
        <topology evidence="1">Multi-pass membrane protein</topology>
    </subcellularLocation>
    <subcellularLocation>
        <location evidence="14">Membrane</location>
        <topology evidence="14">Multi-pass membrane protein</topology>
    </subcellularLocation>
</comment>
<evidence type="ECO:0000256" key="6">
    <source>
        <dbReference type="ARBA" id="ARBA00022741"/>
    </source>
</evidence>
<evidence type="ECO:0000256" key="8">
    <source>
        <dbReference type="ARBA" id="ARBA00022840"/>
    </source>
</evidence>
<dbReference type="GO" id="GO:0005524">
    <property type="term" value="F:ATP binding"/>
    <property type="evidence" value="ECO:0007669"/>
    <property type="project" value="UniProtKB-KW"/>
</dbReference>
<evidence type="ECO:0000256" key="14">
    <source>
        <dbReference type="RuleBase" id="RU361146"/>
    </source>
</evidence>
<dbReference type="PROSITE" id="PS00154">
    <property type="entry name" value="ATPASE_E1_E2"/>
    <property type="match status" value="1"/>
</dbReference>
<dbReference type="SFLD" id="SFLDS00003">
    <property type="entry name" value="Haloacid_Dehalogenase"/>
    <property type="match status" value="1"/>
</dbReference>
<comment type="caution">
    <text evidence="14">Lacks conserved residue(s) required for the propagation of feature annotation.</text>
</comment>
<evidence type="ECO:0000256" key="2">
    <source>
        <dbReference type="ARBA" id="ARBA00022448"/>
    </source>
</evidence>
<dbReference type="GO" id="GO:0016020">
    <property type="term" value="C:membrane"/>
    <property type="evidence" value="ECO:0007669"/>
    <property type="project" value="UniProtKB-SubCell"/>
</dbReference>
<dbReference type="InterPro" id="IPR006413">
    <property type="entry name" value="P-type_ATPase_IIA_PMR1"/>
</dbReference>
<organism evidence="16 17">
    <name type="scientific">Parasitella parasitica</name>
    <dbReference type="NCBI Taxonomy" id="35722"/>
    <lineage>
        <taxon>Eukaryota</taxon>
        <taxon>Fungi</taxon>
        <taxon>Fungi incertae sedis</taxon>
        <taxon>Mucoromycota</taxon>
        <taxon>Mucoromycotina</taxon>
        <taxon>Mucoromycetes</taxon>
        <taxon>Mucorales</taxon>
        <taxon>Mucorineae</taxon>
        <taxon>Mucoraceae</taxon>
        <taxon>Parasitella</taxon>
    </lineage>
</organism>
<keyword evidence="6 14" id="KW-0547">Nucleotide-binding</keyword>
<dbReference type="Pfam" id="PF00122">
    <property type="entry name" value="E1-E2_ATPase"/>
    <property type="match status" value="1"/>
</dbReference>
<comment type="similarity">
    <text evidence="13 14">Belongs to the cation transport ATPase (P-type) (TC 3.A.3) family.</text>
</comment>
<dbReference type="SMART" id="SM00831">
    <property type="entry name" value="Cation_ATPase_N"/>
    <property type="match status" value="1"/>
</dbReference>
<reference evidence="16 17" key="1">
    <citation type="submission" date="2014-09" db="EMBL/GenBank/DDBJ databases">
        <authorList>
            <person name="Ellenberger Sabrina"/>
        </authorList>
    </citation>
    <scope>NUCLEOTIDE SEQUENCE [LARGE SCALE GENOMIC DNA]</scope>
    <source>
        <strain evidence="16 17">CBS 412.66</strain>
    </source>
</reference>
<dbReference type="SUPFAM" id="SSF81665">
    <property type="entry name" value="Calcium ATPase, transmembrane domain M"/>
    <property type="match status" value="1"/>
</dbReference>
<comment type="catalytic activity">
    <reaction evidence="14">
        <text>Ca(2+)(in) + ATP + H2O = Ca(2+)(out) + ADP + phosphate + H(+)</text>
        <dbReference type="Rhea" id="RHEA:18105"/>
        <dbReference type="ChEBI" id="CHEBI:15377"/>
        <dbReference type="ChEBI" id="CHEBI:15378"/>
        <dbReference type="ChEBI" id="CHEBI:29108"/>
        <dbReference type="ChEBI" id="CHEBI:30616"/>
        <dbReference type="ChEBI" id="CHEBI:43474"/>
        <dbReference type="ChEBI" id="CHEBI:456216"/>
        <dbReference type="EC" id="7.2.2.10"/>
    </reaction>
</comment>
<feature type="transmembrane region" description="Helical" evidence="14">
    <location>
        <begin position="307"/>
        <end position="337"/>
    </location>
</feature>
<feature type="transmembrane region" description="Helical" evidence="14">
    <location>
        <begin position="830"/>
        <end position="847"/>
    </location>
</feature>
<gene>
    <name evidence="16" type="primary">PARPA_12958.1 scaffold 45652</name>
</gene>
<keyword evidence="11 14" id="KW-0406">Ion transport</keyword>
<keyword evidence="2 14" id="KW-0813">Transport</keyword>
<dbReference type="SUPFAM" id="SSF56784">
    <property type="entry name" value="HAD-like"/>
    <property type="match status" value="1"/>
</dbReference>
<dbReference type="InterPro" id="IPR004014">
    <property type="entry name" value="ATPase_P-typ_cation-transptr_N"/>
</dbReference>
<protein>
    <recommendedName>
        <fullName evidence="14">Calcium-transporting ATPase</fullName>
        <ecNumber evidence="14">7.2.2.10</ecNumber>
    </recommendedName>
</protein>
<sequence length="952" mass="103707">MASLSTAKTTPSAKAARQAIEHVARDFNTDTTKGLYSSDVLGLRALYGSNELEAADEESLFSKFLDSFKDPLILLLLGSACISVIMGQFDDAISITMAIVIVVTVAFVQEYRSEKSLEALNKLVPHHCHLVRDGQISDVLANDLVPGDVVHFGVGDRIPADCRLTSCVGLEIDESNLTGENKPRRKISEAIATSSFGELALNERENIAFMGTLVRNGRGEGIVVATGKSTEFGHVFELMQEVEVRKTPLQISMNDLGKQLSMFSFAVIGVIVLIGIIQKRSWLDMFTIGGKWNQSWSWRQNGETDMVLWKCAVSLAVAAIPEGLPIVVTVTLALGVLRMANRKAIVKQLPSVETLGSVNVVCADKTGTLTVNQMTVTKVFTVENQESFDYEYKIPQSMPEALRQTLRIGNLCNNSQVGEGGKLYGQPTEMALLDVVLRSGMKDERMVSGGKSNGGGGGVNKLCQHYDRLEEVSFSSDTKYMSVTCREKDDQSSAGTIYVKGATEVIMDKCSTYYTSEFKKMPFTPALKQTVTQHVAAMSSHGLRVLSTAFGSSENNLCYTGFLAVHDPPRPGVGDAIKLLIQGGVKVVMITGDSEPTAMSIARRLGIPINAKGSCITGHDIETMSERHLQEIIHTVSVFARTTPKHKLAIVRAFQETGAVVAMTGDGVNDAPALKMADIGISMGKSGTDVSKEAADMILVDDDFSTILHAIEEGKAIFYNIQNFLTFQLSTSISALSLIAISTLFGLKTPLNAMQILWINIIMDGPPAQSLGVEPVDPEIMKKPPRSRNANILTRPLITRVLTAAFIVTLGTMFVYISEMADGVVTNKDATMTFTTFVFFDMFNALACRSEKQSIFTLGFFSNKMFNIAVGGSIIAQMFVVYIPFLQAIFQTEPLSLYELGKIVLVTSSVFWVDEVKKMLRHKGLGIARSSGSRINYRIVQSDEIESAIDLV</sequence>
<dbReference type="GO" id="GO:0012505">
    <property type="term" value="C:endomembrane system"/>
    <property type="evidence" value="ECO:0007669"/>
    <property type="project" value="UniProtKB-SubCell"/>
</dbReference>
<dbReference type="PRINTS" id="PR00120">
    <property type="entry name" value="HATPASE"/>
</dbReference>
<keyword evidence="10 14" id="KW-1133">Transmembrane helix</keyword>
<feature type="transmembrane region" description="Helical" evidence="14">
    <location>
        <begin position="260"/>
        <end position="277"/>
    </location>
</feature>
<comment type="function">
    <text evidence="14">Catalyzes the hydrolysis of ATP coupled with the transport of calcium.</text>
</comment>
<name>A0A0B7NMM4_9FUNG</name>
<dbReference type="STRING" id="35722.A0A0B7NMM4"/>
<evidence type="ECO:0000256" key="11">
    <source>
        <dbReference type="ARBA" id="ARBA00023065"/>
    </source>
</evidence>
<dbReference type="Pfam" id="PF13246">
    <property type="entry name" value="Cation_ATPase"/>
    <property type="match status" value="1"/>
</dbReference>
<feature type="transmembrane region" description="Helical" evidence="14">
    <location>
        <begin position="797"/>
        <end position="818"/>
    </location>
</feature>
<dbReference type="InterPro" id="IPR023214">
    <property type="entry name" value="HAD_sf"/>
</dbReference>
<accession>A0A0B7NMM4</accession>
<dbReference type="SFLD" id="SFLDF00027">
    <property type="entry name" value="p-type_atpase"/>
    <property type="match status" value="1"/>
</dbReference>
<dbReference type="InterPro" id="IPR001757">
    <property type="entry name" value="P_typ_ATPase"/>
</dbReference>
<dbReference type="Pfam" id="PF00689">
    <property type="entry name" value="Cation_ATPase_C"/>
    <property type="match status" value="1"/>
</dbReference>
<keyword evidence="7 14" id="KW-0106">Calcium</keyword>
<feature type="domain" description="Cation-transporting P-type ATPase N-terminal" evidence="15">
    <location>
        <begin position="14"/>
        <end position="88"/>
    </location>
</feature>
<dbReference type="SUPFAM" id="SSF81660">
    <property type="entry name" value="Metal cation-transporting ATPase, ATP-binding domain N"/>
    <property type="match status" value="1"/>
</dbReference>
<evidence type="ECO:0000256" key="13">
    <source>
        <dbReference type="ARBA" id="ARBA00038148"/>
    </source>
</evidence>
<evidence type="ECO:0000256" key="4">
    <source>
        <dbReference type="ARBA" id="ARBA00022568"/>
    </source>
</evidence>
<dbReference type="NCBIfam" id="TIGR01522">
    <property type="entry name" value="ATPase-IIA2_Ca"/>
    <property type="match status" value="1"/>
</dbReference>
<dbReference type="Gene3D" id="3.40.50.1000">
    <property type="entry name" value="HAD superfamily/HAD-like"/>
    <property type="match status" value="1"/>
</dbReference>
<dbReference type="Gene3D" id="1.20.1110.10">
    <property type="entry name" value="Calcium-transporting ATPase, transmembrane domain"/>
    <property type="match status" value="1"/>
</dbReference>
<keyword evidence="12 14" id="KW-0472">Membrane</keyword>
<evidence type="ECO:0000313" key="16">
    <source>
        <dbReference type="EMBL" id="CEP18652.1"/>
    </source>
</evidence>
<keyword evidence="17" id="KW-1185">Reference proteome</keyword>
<keyword evidence="5 14" id="KW-0812">Transmembrane</keyword>
<keyword evidence="3" id="KW-0597">Phosphoprotein</keyword>
<dbReference type="Pfam" id="PF00690">
    <property type="entry name" value="Cation_ATPase_N"/>
    <property type="match status" value="1"/>
</dbReference>
<dbReference type="GO" id="GO:0016887">
    <property type="term" value="F:ATP hydrolysis activity"/>
    <property type="evidence" value="ECO:0007669"/>
    <property type="project" value="InterPro"/>
</dbReference>
<feature type="transmembrane region" description="Helical" evidence="14">
    <location>
        <begin position="868"/>
        <end position="889"/>
    </location>
</feature>
<dbReference type="EC" id="7.2.2.10" evidence="14"/>
<dbReference type="NCBIfam" id="TIGR01494">
    <property type="entry name" value="ATPase_P-type"/>
    <property type="match status" value="2"/>
</dbReference>
<dbReference type="SFLD" id="SFLDG00002">
    <property type="entry name" value="C1.7:_P-type_atpase_like"/>
    <property type="match status" value="1"/>
</dbReference>
<proteinExistence type="inferred from homology"/>
<dbReference type="Gene3D" id="2.70.150.10">
    <property type="entry name" value="Calcium-transporting ATPase, cytoplasmic transduction domain A"/>
    <property type="match status" value="1"/>
</dbReference>
<dbReference type="AlphaFoldDB" id="A0A0B7NMM4"/>